<dbReference type="OrthoDB" id="6375767at2759"/>
<accession>A0A1L9VUL2</accession>
<feature type="compositionally biased region" description="Polar residues" evidence="1">
    <location>
        <begin position="317"/>
        <end position="330"/>
    </location>
</feature>
<sequence>MASSNPDPDGTEDVNDFLQRIRQLGEQRDKEDEERTKKLEEEILQGRRERQARRADSPLLDAARLSISSIGSRPIDPPEHLEPTTQTTDPESSNKPDPTSTNLDSTLTEVPEEPKANEYEMDTSPARPTPPSPLARSRHGTLSWQQRPLSREFGRSLFSTSPTRANRLRSKSSVTGDSQGQERPPSRDQNTHAWSANDTTPAPHQTTDREFESPTLQKNTADDVDSNRDQEVPETARENTAEQEKQTGQQNVDERSRSPSRASSTFGDSTVSNRYSSMSSVSTATGLGSPLPLSSVQRFEPPKTESSTEEQLPPSPTQRRLSPERPSSPTKGLGGFVQSAMMKR</sequence>
<keyword evidence="4" id="KW-1185">Reference proteome</keyword>
<dbReference type="STRING" id="1160497.A0A1L9VUL2"/>
<reference evidence="4" key="1">
    <citation type="journal article" date="2017" name="Genome Biol.">
        <title>Comparative genomics reveals high biological diversity and specific adaptations in the industrially and medically important fungal genus Aspergillus.</title>
        <authorList>
            <person name="de Vries R.P."/>
            <person name="Riley R."/>
            <person name="Wiebenga A."/>
            <person name="Aguilar-Osorio G."/>
            <person name="Amillis S."/>
            <person name="Uchima C.A."/>
            <person name="Anderluh G."/>
            <person name="Asadollahi M."/>
            <person name="Askin M."/>
            <person name="Barry K."/>
            <person name="Battaglia E."/>
            <person name="Bayram O."/>
            <person name="Benocci T."/>
            <person name="Braus-Stromeyer S.A."/>
            <person name="Caldana C."/>
            <person name="Canovas D."/>
            <person name="Cerqueira G.C."/>
            <person name="Chen F."/>
            <person name="Chen W."/>
            <person name="Choi C."/>
            <person name="Clum A."/>
            <person name="Dos Santos R.A."/>
            <person name="Damasio A.R."/>
            <person name="Diallinas G."/>
            <person name="Emri T."/>
            <person name="Fekete E."/>
            <person name="Flipphi M."/>
            <person name="Freyberg S."/>
            <person name="Gallo A."/>
            <person name="Gournas C."/>
            <person name="Habgood R."/>
            <person name="Hainaut M."/>
            <person name="Harispe M.L."/>
            <person name="Henrissat B."/>
            <person name="Hilden K.S."/>
            <person name="Hope R."/>
            <person name="Hossain A."/>
            <person name="Karabika E."/>
            <person name="Karaffa L."/>
            <person name="Karanyi Z."/>
            <person name="Krasevec N."/>
            <person name="Kuo A."/>
            <person name="Kusch H."/>
            <person name="LaButti K."/>
            <person name="Lagendijk E.L."/>
            <person name="Lapidus A."/>
            <person name="Levasseur A."/>
            <person name="Lindquist E."/>
            <person name="Lipzen A."/>
            <person name="Logrieco A.F."/>
            <person name="MacCabe A."/>
            <person name="Maekelae M.R."/>
            <person name="Malavazi I."/>
            <person name="Melin P."/>
            <person name="Meyer V."/>
            <person name="Mielnichuk N."/>
            <person name="Miskei M."/>
            <person name="Molnar A.P."/>
            <person name="Mule G."/>
            <person name="Ngan C.Y."/>
            <person name="Orejas M."/>
            <person name="Orosz E."/>
            <person name="Ouedraogo J.P."/>
            <person name="Overkamp K.M."/>
            <person name="Park H.-S."/>
            <person name="Perrone G."/>
            <person name="Piumi F."/>
            <person name="Punt P.J."/>
            <person name="Ram A.F."/>
            <person name="Ramon A."/>
            <person name="Rauscher S."/>
            <person name="Record E."/>
            <person name="Riano-Pachon D.M."/>
            <person name="Robert V."/>
            <person name="Roehrig J."/>
            <person name="Ruller R."/>
            <person name="Salamov A."/>
            <person name="Salih N.S."/>
            <person name="Samson R.A."/>
            <person name="Sandor E."/>
            <person name="Sanguinetti M."/>
            <person name="Schuetze T."/>
            <person name="Sepcic K."/>
            <person name="Shelest E."/>
            <person name="Sherlock G."/>
            <person name="Sophianopoulou V."/>
            <person name="Squina F.M."/>
            <person name="Sun H."/>
            <person name="Susca A."/>
            <person name="Todd R.B."/>
            <person name="Tsang A."/>
            <person name="Unkles S.E."/>
            <person name="van de Wiele N."/>
            <person name="van Rossen-Uffink D."/>
            <person name="Oliveira J.V."/>
            <person name="Vesth T.C."/>
            <person name="Visser J."/>
            <person name="Yu J.-H."/>
            <person name="Zhou M."/>
            <person name="Andersen M.R."/>
            <person name="Archer D.B."/>
            <person name="Baker S.E."/>
            <person name="Benoit I."/>
            <person name="Brakhage A.A."/>
            <person name="Braus G.H."/>
            <person name="Fischer R."/>
            <person name="Frisvad J.C."/>
            <person name="Goldman G.H."/>
            <person name="Houbraken J."/>
            <person name="Oakley B."/>
            <person name="Pocsi I."/>
            <person name="Scazzocchio C."/>
            <person name="Seiboth B."/>
            <person name="vanKuyk P.A."/>
            <person name="Wortman J."/>
            <person name="Dyer P.S."/>
            <person name="Grigoriev I.V."/>
        </authorList>
    </citation>
    <scope>NUCLEOTIDE SEQUENCE [LARGE SCALE GENOMIC DNA]</scope>
    <source>
        <strain evidence="4">CBS 516.65</strain>
    </source>
</reference>
<feature type="non-terminal residue" evidence="3">
    <location>
        <position position="344"/>
    </location>
</feature>
<dbReference type="VEuPathDB" id="FungiDB:ASPGLDRAFT_118627"/>
<feature type="compositionally biased region" description="Polar residues" evidence="1">
    <location>
        <begin position="83"/>
        <end position="108"/>
    </location>
</feature>
<feature type="compositionally biased region" description="Basic and acidic residues" evidence="1">
    <location>
        <begin position="23"/>
        <end position="56"/>
    </location>
</feature>
<dbReference type="Pfam" id="PF13254">
    <property type="entry name" value="DUF4045"/>
    <property type="match status" value="1"/>
</dbReference>
<evidence type="ECO:0000313" key="4">
    <source>
        <dbReference type="Proteomes" id="UP000184300"/>
    </source>
</evidence>
<dbReference type="GeneID" id="34456232"/>
<name>A0A1L9VUL2_ASPGL</name>
<feature type="region of interest" description="Disordered" evidence="1">
    <location>
        <begin position="1"/>
        <end position="344"/>
    </location>
</feature>
<feature type="domain" description="DUF4045" evidence="2">
    <location>
        <begin position="12"/>
        <end position="344"/>
    </location>
</feature>
<dbReference type="RefSeq" id="XP_022404296.1">
    <property type="nucleotide sequence ID" value="XM_022539971.1"/>
</dbReference>
<feature type="compositionally biased region" description="Low complexity" evidence="1">
    <location>
        <begin position="269"/>
        <end position="283"/>
    </location>
</feature>
<feature type="compositionally biased region" description="Basic and acidic residues" evidence="1">
    <location>
        <begin position="225"/>
        <end position="245"/>
    </location>
</feature>
<evidence type="ECO:0000256" key="1">
    <source>
        <dbReference type="SAM" id="MobiDB-lite"/>
    </source>
</evidence>
<dbReference type="InterPro" id="IPR025118">
    <property type="entry name" value="DUF4045"/>
</dbReference>
<feature type="compositionally biased region" description="Polar residues" evidence="1">
    <location>
        <begin position="171"/>
        <end position="183"/>
    </location>
</feature>
<dbReference type="AlphaFoldDB" id="A0A1L9VUL2"/>
<evidence type="ECO:0000259" key="2">
    <source>
        <dbReference type="Pfam" id="PF13254"/>
    </source>
</evidence>
<proteinExistence type="predicted"/>
<gene>
    <name evidence="3" type="ORF">ASPGLDRAFT_118627</name>
</gene>
<dbReference type="EMBL" id="KV878890">
    <property type="protein sequence ID" value="OJJ87613.1"/>
    <property type="molecule type" value="Genomic_DNA"/>
</dbReference>
<protein>
    <recommendedName>
        <fullName evidence="2">DUF4045 domain-containing protein</fullName>
    </recommendedName>
</protein>
<dbReference type="Proteomes" id="UP000184300">
    <property type="component" value="Unassembled WGS sequence"/>
</dbReference>
<feature type="compositionally biased region" description="Polar residues" evidence="1">
    <location>
        <begin position="191"/>
        <end position="205"/>
    </location>
</feature>
<feature type="compositionally biased region" description="Polar residues" evidence="1">
    <location>
        <begin position="259"/>
        <end position="268"/>
    </location>
</feature>
<evidence type="ECO:0000313" key="3">
    <source>
        <dbReference type="EMBL" id="OJJ87613.1"/>
    </source>
</evidence>
<organism evidence="3 4">
    <name type="scientific">Aspergillus glaucus CBS 516.65</name>
    <dbReference type="NCBI Taxonomy" id="1160497"/>
    <lineage>
        <taxon>Eukaryota</taxon>
        <taxon>Fungi</taxon>
        <taxon>Dikarya</taxon>
        <taxon>Ascomycota</taxon>
        <taxon>Pezizomycotina</taxon>
        <taxon>Eurotiomycetes</taxon>
        <taxon>Eurotiomycetidae</taxon>
        <taxon>Eurotiales</taxon>
        <taxon>Aspergillaceae</taxon>
        <taxon>Aspergillus</taxon>
        <taxon>Aspergillus subgen. Aspergillus</taxon>
    </lineage>
</organism>